<sequence>MDNRLRTLLASSIYHQFCSMRATINGMVPNLRSNRLFCLDDCSETCHSNNFDGHFSLQGLTALEPVEEDESNLERFVIKYNPAATIGHPLHPLFSPMFQHYPEMSVEDRVEKVFTETSASITETKKDYSVYVLLLVTRHDGEACNLNELLHLWENRAATFEIYVGITCQEGYRKEHVSGTGSSAVYARKRQGSTLFLVKTEICSTYDEARMKEAIFIEICKIDEILASKRQLTPEYRLINIRSERLWASAVEEERIRTCIRFVTQGNRLFRLPDENYVSSDEFNIGNYLVERLIDDPSFLDDTLDEDGEDLEDAMEEGV</sequence>
<organism evidence="1 2">
    <name type="scientific">Orchesella dallaii</name>
    <dbReference type="NCBI Taxonomy" id="48710"/>
    <lineage>
        <taxon>Eukaryota</taxon>
        <taxon>Metazoa</taxon>
        <taxon>Ecdysozoa</taxon>
        <taxon>Arthropoda</taxon>
        <taxon>Hexapoda</taxon>
        <taxon>Collembola</taxon>
        <taxon>Entomobryomorpha</taxon>
        <taxon>Entomobryoidea</taxon>
        <taxon>Orchesellidae</taxon>
        <taxon>Orchesellinae</taxon>
        <taxon>Orchesella</taxon>
    </lineage>
</organism>
<keyword evidence="2" id="KW-1185">Reference proteome</keyword>
<dbReference type="Proteomes" id="UP001642540">
    <property type="component" value="Unassembled WGS sequence"/>
</dbReference>
<name>A0ABP1RVR8_9HEXA</name>
<evidence type="ECO:0000313" key="2">
    <source>
        <dbReference type="Proteomes" id="UP001642540"/>
    </source>
</evidence>
<accession>A0ABP1RVR8</accession>
<evidence type="ECO:0000313" key="1">
    <source>
        <dbReference type="EMBL" id="CAL8137093.1"/>
    </source>
</evidence>
<dbReference type="EMBL" id="CAXLJM020000114">
    <property type="protein sequence ID" value="CAL8137093.1"/>
    <property type="molecule type" value="Genomic_DNA"/>
</dbReference>
<protein>
    <submittedName>
        <fullName evidence="1">Uncharacterized protein</fullName>
    </submittedName>
</protein>
<comment type="caution">
    <text evidence="1">The sequence shown here is derived from an EMBL/GenBank/DDBJ whole genome shotgun (WGS) entry which is preliminary data.</text>
</comment>
<reference evidence="1 2" key="1">
    <citation type="submission" date="2024-08" db="EMBL/GenBank/DDBJ databases">
        <authorList>
            <person name="Cucini C."/>
            <person name="Frati F."/>
        </authorList>
    </citation>
    <scope>NUCLEOTIDE SEQUENCE [LARGE SCALE GENOMIC DNA]</scope>
</reference>
<gene>
    <name evidence="1" type="ORF">ODALV1_LOCUS26763</name>
</gene>
<proteinExistence type="predicted"/>